<dbReference type="EMBL" id="JAFBMS010000007">
    <property type="protein sequence ID" value="KAG9350653.1"/>
    <property type="molecule type" value="Genomic_DNA"/>
</dbReference>
<keyword evidence="6 8" id="KW-1015">Disulfide bond</keyword>
<dbReference type="PANTHER" id="PTHR24040">
    <property type="entry name" value="LAMININ G-LIKE DOMAIN-CONTAINING PROTEIN"/>
    <property type="match status" value="1"/>
</dbReference>
<proteinExistence type="predicted"/>
<comment type="subcellular location">
    <subcellularLocation>
        <location evidence="1">Secreted</location>
    </subcellularLocation>
</comment>
<reference evidence="12" key="1">
    <citation type="thesis" date="2021" institute="BYU ScholarsArchive" country="Provo, UT, USA">
        <title>Applications of and Algorithms for Genome Assembly and Genomic Analyses with an Emphasis on Marine Teleosts.</title>
        <authorList>
            <person name="Pickett B.D."/>
        </authorList>
    </citation>
    <scope>NUCLEOTIDE SEQUENCE</scope>
    <source>
        <strain evidence="12">HI-2016</strain>
    </source>
</reference>
<keyword evidence="3 8" id="KW-0245">EGF-like domain</keyword>
<dbReference type="InterPro" id="IPR051145">
    <property type="entry name" value="GAS-SHBG-PROS"/>
</dbReference>
<feature type="region of interest" description="Disordered" evidence="9">
    <location>
        <begin position="140"/>
        <end position="184"/>
    </location>
</feature>
<keyword evidence="5" id="KW-0677">Repeat</keyword>
<evidence type="ECO:0000256" key="9">
    <source>
        <dbReference type="SAM" id="MobiDB-lite"/>
    </source>
</evidence>
<feature type="compositionally biased region" description="Basic and acidic residues" evidence="9">
    <location>
        <begin position="356"/>
        <end position="371"/>
    </location>
</feature>
<dbReference type="SUPFAM" id="SSF57581">
    <property type="entry name" value="TB module/8-cys domain"/>
    <property type="match status" value="1"/>
</dbReference>
<feature type="compositionally biased region" description="Basic and acidic residues" evidence="9">
    <location>
        <begin position="147"/>
        <end position="157"/>
    </location>
</feature>
<dbReference type="InterPro" id="IPR000152">
    <property type="entry name" value="EGF-type_Asp/Asn_hydroxyl_site"/>
</dbReference>
<evidence type="ECO:0000313" key="13">
    <source>
        <dbReference type="Proteomes" id="UP000824540"/>
    </source>
</evidence>
<evidence type="ECO:0000256" key="7">
    <source>
        <dbReference type="ARBA" id="ARBA00023180"/>
    </source>
</evidence>
<evidence type="ECO:0000256" key="4">
    <source>
        <dbReference type="ARBA" id="ARBA00022729"/>
    </source>
</evidence>
<dbReference type="InterPro" id="IPR049883">
    <property type="entry name" value="NOTCH1_EGF-like"/>
</dbReference>
<dbReference type="CDD" id="cd00054">
    <property type="entry name" value="EGF_CA"/>
    <property type="match status" value="1"/>
</dbReference>
<dbReference type="GO" id="GO:0005509">
    <property type="term" value="F:calcium ion binding"/>
    <property type="evidence" value="ECO:0007669"/>
    <property type="project" value="InterPro"/>
</dbReference>
<accession>A0A8T2PB97</accession>
<sequence length="745" mass="80717">MSGLPGLGWNKYLKTLQAAGLGAEYLSVCESGCQNGGRCIGPNRCACVYGFTGPQCERGKLLLTCTPLHFLWGEAGVFRGPSIALEKASQPWHERWRENEREKDMVQGLDPFPSPNPPLPALSAPHKSVSLWSHGHFLMRSGAGNGGKREDEREKEGQTLASTNSHVSTLSQGKRGGNQTPPAASGPTPYCLIGANTSASLLLAGLGVNYSADCRLSVIKGCYPQSPAPPGPLITQGAEGKTWLEALCVHPPAPAMSCVILPSRMQVFWVTGSKQARECFSVMTSEERSHGPCAVIGVWGVLLGTGEAGHYEGVRECHVKSVCLSPSRPVETAWKEIRQGERWGWKALTIPFSRREKQRGEGNTEVTEWKKIAGGRTMEKPSPPPNQSPHPPLPDLHGPGMCMFSDSGAHVYAGCCWLHSQPSPLEIWGHGQRVRALFRDMDGPIRARGGSFVSLSRAAVINPRCGGNRAPSVGHQVLRDSRRGSRKGAEQGSSYSRGLTYFRCITYSSKRRYYRTGPCFTQVNNQMCQGQLSGIVCTKTLCCATIGRAWGHPCEMCPAQPHPCRRGFIPNIRTGACQGKRERQTPVPNTHFQTRKEIKAHVKRSRPKGLRQLLLARANSQSLLFYGYQDCSDFTSETQGGTRALEGRPVHTACSVAPHALFACFLDVLTACSSLCLCLSIVSDVDECQAIPGLCLGGNCINTVGSYECKCPAGHRQSDINQKCEGESLRSGGASCSSCSVERVH</sequence>
<feature type="disulfide bond" evidence="8">
    <location>
        <begin position="47"/>
        <end position="56"/>
    </location>
</feature>
<evidence type="ECO:0000256" key="6">
    <source>
        <dbReference type="ARBA" id="ARBA00023157"/>
    </source>
</evidence>
<dbReference type="InterPro" id="IPR000742">
    <property type="entry name" value="EGF"/>
</dbReference>
<evidence type="ECO:0000259" key="10">
    <source>
        <dbReference type="PROSITE" id="PS50026"/>
    </source>
</evidence>
<dbReference type="AlphaFoldDB" id="A0A8T2PB97"/>
<dbReference type="InterPro" id="IPR018097">
    <property type="entry name" value="EGF_Ca-bd_CS"/>
</dbReference>
<feature type="compositionally biased region" description="Basic and acidic residues" evidence="9">
    <location>
        <begin position="477"/>
        <end position="489"/>
    </location>
</feature>
<feature type="compositionally biased region" description="Pro residues" evidence="9">
    <location>
        <begin position="381"/>
        <end position="394"/>
    </location>
</feature>
<dbReference type="Proteomes" id="UP000824540">
    <property type="component" value="Unassembled WGS sequence"/>
</dbReference>
<evidence type="ECO:0000256" key="8">
    <source>
        <dbReference type="PROSITE-ProRule" id="PRU00076"/>
    </source>
</evidence>
<dbReference type="PROSITE" id="PS51364">
    <property type="entry name" value="TB"/>
    <property type="match status" value="1"/>
</dbReference>
<dbReference type="SMART" id="SM00181">
    <property type="entry name" value="EGF"/>
    <property type="match status" value="2"/>
</dbReference>
<feature type="region of interest" description="Disordered" evidence="9">
    <location>
        <begin position="356"/>
        <end position="394"/>
    </location>
</feature>
<evidence type="ECO:0000256" key="5">
    <source>
        <dbReference type="ARBA" id="ARBA00022737"/>
    </source>
</evidence>
<organism evidence="12 13">
    <name type="scientific">Albula glossodonta</name>
    <name type="common">roundjaw bonefish</name>
    <dbReference type="NCBI Taxonomy" id="121402"/>
    <lineage>
        <taxon>Eukaryota</taxon>
        <taxon>Metazoa</taxon>
        <taxon>Chordata</taxon>
        <taxon>Craniata</taxon>
        <taxon>Vertebrata</taxon>
        <taxon>Euteleostomi</taxon>
        <taxon>Actinopterygii</taxon>
        <taxon>Neopterygii</taxon>
        <taxon>Teleostei</taxon>
        <taxon>Albuliformes</taxon>
        <taxon>Albulidae</taxon>
        <taxon>Albula</taxon>
    </lineage>
</organism>
<keyword evidence="13" id="KW-1185">Reference proteome</keyword>
<dbReference type="InterPro" id="IPR036773">
    <property type="entry name" value="TB_dom_sf"/>
</dbReference>
<name>A0A8T2PB97_9TELE</name>
<feature type="region of interest" description="Disordered" evidence="9">
    <location>
        <begin position="472"/>
        <end position="493"/>
    </location>
</feature>
<evidence type="ECO:0000256" key="3">
    <source>
        <dbReference type="ARBA" id="ARBA00022536"/>
    </source>
</evidence>
<feature type="domain" description="EGF-like" evidence="10">
    <location>
        <begin position="684"/>
        <end position="725"/>
    </location>
</feature>
<gene>
    <name evidence="12" type="ORF">JZ751_024542</name>
</gene>
<evidence type="ECO:0000259" key="11">
    <source>
        <dbReference type="PROSITE" id="PS51364"/>
    </source>
</evidence>
<feature type="domain" description="EGF-like" evidence="10">
    <location>
        <begin position="25"/>
        <end position="57"/>
    </location>
</feature>
<dbReference type="PANTHER" id="PTHR24040:SF16">
    <property type="entry name" value="FIBRILLIN-2-LIKE PROTEIN"/>
    <property type="match status" value="1"/>
</dbReference>
<dbReference type="Gene3D" id="3.90.290.10">
    <property type="entry name" value="TGF-beta binding (TB) domain"/>
    <property type="match status" value="1"/>
</dbReference>
<dbReference type="Pfam" id="PF00683">
    <property type="entry name" value="TB"/>
    <property type="match status" value="1"/>
</dbReference>
<dbReference type="InterPro" id="IPR017878">
    <property type="entry name" value="TB_dom"/>
</dbReference>
<keyword evidence="7" id="KW-0325">Glycoprotein</keyword>
<dbReference type="FunFam" id="2.10.25.10:FF:000003">
    <property type="entry name" value="fibrillin-1 isoform X1"/>
    <property type="match status" value="1"/>
</dbReference>
<dbReference type="InterPro" id="IPR001881">
    <property type="entry name" value="EGF-like_Ca-bd_dom"/>
</dbReference>
<keyword evidence="4" id="KW-0732">Signal</keyword>
<dbReference type="GO" id="GO:0005576">
    <property type="term" value="C:extracellular region"/>
    <property type="evidence" value="ECO:0007669"/>
    <property type="project" value="UniProtKB-SubCell"/>
</dbReference>
<comment type="caution">
    <text evidence="12">The sequence shown here is derived from an EMBL/GenBank/DDBJ whole genome shotgun (WGS) entry which is preliminary data.</text>
</comment>
<evidence type="ECO:0000313" key="12">
    <source>
        <dbReference type="EMBL" id="KAG9350653.1"/>
    </source>
</evidence>
<dbReference type="OrthoDB" id="8843873at2759"/>
<comment type="caution">
    <text evidence="8">Lacks conserved residue(s) required for the propagation of feature annotation.</text>
</comment>
<dbReference type="PROSITE" id="PS01186">
    <property type="entry name" value="EGF_2"/>
    <property type="match status" value="1"/>
</dbReference>
<keyword evidence="2" id="KW-0964">Secreted</keyword>
<dbReference type="FunFam" id="3.90.290.10:FF:000003">
    <property type="entry name" value="Fibrillin 3"/>
    <property type="match status" value="1"/>
</dbReference>
<dbReference type="PROSITE" id="PS00010">
    <property type="entry name" value="ASX_HYDROXYL"/>
    <property type="match status" value="1"/>
</dbReference>
<dbReference type="SUPFAM" id="SSF57196">
    <property type="entry name" value="EGF/Laminin"/>
    <property type="match status" value="1"/>
</dbReference>
<dbReference type="PROSITE" id="PS01187">
    <property type="entry name" value="EGF_CA"/>
    <property type="match status" value="1"/>
</dbReference>
<evidence type="ECO:0000256" key="2">
    <source>
        <dbReference type="ARBA" id="ARBA00022525"/>
    </source>
</evidence>
<dbReference type="PROSITE" id="PS00022">
    <property type="entry name" value="EGF_1"/>
    <property type="match status" value="1"/>
</dbReference>
<evidence type="ECO:0000256" key="1">
    <source>
        <dbReference type="ARBA" id="ARBA00004613"/>
    </source>
</evidence>
<dbReference type="Gene3D" id="2.10.25.10">
    <property type="entry name" value="Laminin"/>
    <property type="match status" value="2"/>
</dbReference>
<feature type="disulfide bond" evidence="8">
    <location>
        <begin position="29"/>
        <end position="39"/>
    </location>
</feature>
<feature type="domain" description="TB" evidence="11">
    <location>
        <begin position="517"/>
        <end position="560"/>
    </location>
</feature>
<dbReference type="PROSITE" id="PS50026">
    <property type="entry name" value="EGF_3"/>
    <property type="match status" value="2"/>
</dbReference>
<dbReference type="SMART" id="SM00179">
    <property type="entry name" value="EGF_CA"/>
    <property type="match status" value="1"/>
</dbReference>
<protein>
    <submittedName>
        <fullName evidence="12">Uncharacterized protein</fullName>
    </submittedName>
</protein>
<feature type="compositionally biased region" description="Polar residues" evidence="9">
    <location>
        <begin position="159"/>
        <end position="182"/>
    </location>
</feature>
<dbReference type="Pfam" id="PF07645">
    <property type="entry name" value="EGF_CA"/>
    <property type="match status" value="1"/>
</dbReference>